<feature type="signal peptide" evidence="1">
    <location>
        <begin position="1"/>
        <end position="20"/>
    </location>
</feature>
<evidence type="ECO:0000256" key="1">
    <source>
        <dbReference type="SAM" id="SignalP"/>
    </source>
</evidence>
<accession>A0A7S7RRC8</accession>
<keyword evidence="3" id="KW-1185">Reference proteome</keyword>
<sequence length="381" mass="41417">MKNIIKLLVVLFLSSITLRADIHTDLQDLVVEGNNLKDELVNFTFHQDAACMEMGVLNQSIEDFTQSVANATTSMTDFSATDVDMDALTSLSYLVQNMSIHSISLSMELTDITATGELFEYSAGVDAILQLSQDIGAMADRILEMADRILIMADNIGLMADRIITTQVIQSQNLAVTQSSILITQQNMILLSDSLSTIAYNLTLGQIVDDVDVLSIAMQAVSLNSLNMEVELTGIEAQTVALLERTTALLDTVVTNSAHMSHYVNADTLTMLGDLSRIYVSLGASLEAYSGTIEQIAPLTDTVILSDATDTMLQLTKNIGVMSDRIMQMADKIFIMADNIGLMADRIAETQNIQMTNVALTESSLLSSQSIMITVIKNFGL</sequence>
<name>A0A7S7RRC8_9BACT</name>
<protein>
    <recommendedName>
        <fullName evidence="4">Methyl-accepting transducer domain-containing protein</fullName>
    </recommendedName>
</protein>
<gene>
    <name evidence="2" type="ORF">HUE87_05235</name>
</gene>
<dbReference type="KEGG" id="smas:HUE87_05235"/>
<organism evidence="2 3">
    <name type="scientific">Candidatus Sulfurimonas marisnigri</name>
    <dbReference type="NCBI Taxonomy" id="2740405"/>
    <lineage>
        <taxon>Bacteria</taxon>
        <taxon>Pseudomonadati</taxon>
        <taxon>Campylobacterota</taxon>
        <taxon>Epsilonproteobacteria</taxon>
        <taxon>Campylobacterales</taxon>
        <taxon>Sulfurimonadaceae</taxon>
        <taxon>Sulfurimonas</taxon>
    </lineage>
</organism>
<evidence type="ECO:0000313" key="3">
    <source>
        <dbReference type="Proteomes" id="UP000593836"/>
    </source>
</evidence>
<feature type="chain" id="PRO_5032840029" description="Methyl-accepting transducer domain-containing protein" evidence="1">
    <location>
        <begin position="21"/>
        <end position="381"/>
    </location>
</feature>
<evidence type="ECO:0000313" key="2">
    <source>
        <dbReference type="EMBL" id="QOY55631.1"/>
    </source>
</evidence>
<evidence type="ECO:0008006" key="4">
    <source>
        <dbReference type="Google" id="ProtNLM"/>
    </source>
</evidence>
<dbReference type="AlphaFoldDB" id="A0A7S7RRC8"/>
<reference evidence="2 3" key="1">
    <citation type="submission" date="2020-05" db="EMBL/GenBank/DDBJ databases">
        <title>Sulfurimonas marisnigri, sp. nov., and Sulfurimonas baltica, sp. nov., manganese oxide reducing chemolithoautotrophs of the class Epsilonproteobacteria isolated from the pelagic redoxclines of the Black and Baltic Seas and emended description of the genus Sulfurimonas.</title>
        <authorList>
            <person name="Henkel J.V."/>
            <person name="Laudan C."/>
            <person name="Werner J."/>
            <person name="Neu T."/>
            <person name="Plewe S."/>
            <person name="Sproer C."/>
            <person name="Bunk B."/>
            <person name="Schulz-Vogt H.N."/>
        </authorList>
    </citation>
    <scope>NUCLEOTIDE SEQUENCE [LARGE SCALE GENOMIC DNA]</scope>
    <source>
        <strain evidence="2 3">SoZ1</strain>
    </source>
</reference>
<dbReference type="EMBL" id="CP054493">
    <property type="protein sequence ID" value="QOY55631.1"/>
    <property type="molecule type" value="Genomic_DNA"/>
</dbReference>
<dbReference type="Proteomes" id="UP000593836">
    <property type="component" value="Chromosome"/>
</dbReference>
<proteinExistence type="predicted"/>
<dbReference type="RefSeq" id="WP_194367670.1">
    <property type="nucleotide sequence ID" value="NZ_CP054493.1"/>
</dbReference>
<keyword evidence="1" id="KW-0732">Signal</keyword>